<evidence type="ECO:0000313" key="2">
    <source>
        <dbReference type="EMBL" id="PAV15516.1"/>
    </source>
</evidence>
<comment type="caution">
    <text evidence="2">The sequence shown here is derived from an EMBL/GenBank/DDBJ whole genome shotgun (WGS) entry which is preliminary data.</text>
</comment>
<dbReference type="InParanoid" id="A0A286U7G1"/>
<evidence type="ECO:0000313" key="3">
    <source>
        <dbReference type="Proteomes" id="UP000217199"/>
    </source>
</evidence>
<protein>
    <submittedName>
        <fullName evidence="2">Uncharacterized protein</fullName>
    </submittedName>
</protein>
<organism evidence="2 3">
    <name type="scientific">Pyrrhoderma noxium</name>
    <dbReference type="NCBI Taxonomy" id="2282107"/>
    <lineage>
        <taxon>Eukaryota</taxon>
        <taxon>Fungi</taxon>
        <taxon>Dikarya</taxon>
        <taxon>Basidiomycota</taxon>
        <taxon>Agaricomycotina</taxon>
        <taxon>Agaricomycetes</taxon>
        <taxon>Hymenochaetales</taxon>
        <taxon>Hymenochaetaceae</taxon>
        <taxon>Pyrrhoderma</taxon>
    </lineage>
</organism>
<evidence type="ECO:0000256" key="1">
    <source>
        <dbReference type="SAM" id="MobiDB-lite"/>
    </source>
</evidence>
<dbReference type="AlphaFoldDB" id="A0A286U7G1"/>
<reference evidence="2 3" key="1">
    <citation type="journal article" date="2017" name="Mol. Ecol.">
        <title>Comparative and population genomic landscape of Phellinus noxius: A hypervariable fungus causing root rot in trees.</title>
        <authorList>
            <person name="Chung C.L."/>
            <person name="Lee T.J."/>
            <person name="Akiba M."/>
            <person name="Lee H.H."/>
            <person name="Kuo T.H."/>
            <person name="Liu D."/>
            <person name="Ke H.M."/>
            <person name="Yokoi T."/>
            <person name="Roa M.B."/>
            <person name="Lu M.J."/>
            <person name="Chang Y.Y."/>
            <person name="Ann P.J."/>
            <person name="Tsai J.N."/>
            <person name="Chen C.Y."/>
            <person name="Tzean S.S."/>
            <person name="Ota Y."/>
            <person name="Hattori T."/>
            <person name="Sahashi N."/>
            <person name="Liou R.F."/>
            <person name="Kikuchi T."/>
            <person name="Tsai I.J."/>
        </authorList>
    </citation>
    <scope>NUCLEOTIDE SEQUENCE [LARGE SCALE GENOMIC DNA]</scope>
    <source>
        <strain evidence="2 3">FFPRI411160</strain>
    </source>
</reference>
<keyword evidence="3" id="KW-1185">Reference proteome</keyword>
<feature type="compositionally biased region" description="Polar residues" evidence="1">
    <location>
        <begin position="1"/>
        <end position="14"/>
    </location>
</feature>
<accession>A0A286U7G1</accession>
<feature type="region of interest" description="Disordered" evidence="1">
    <location>
        <begin position="1"/>
        <end position="20"/>
    </location>
</feature>
<sequence>MDFKSKSSPGSEPSLTPYYTRAHTRTSLTPIYTLQLKHKYNRTEPPYTKTRQSIYPHNPFNSKLITITQITYYHRNPPSTIQSLILVLTHIHVQYSILDTHTET</sequence>
<dbReference type="Proteomes" id="UP000217199">
    <property type="component" value="Unassembled WGS sequence"/>
</dbReference>
<proteinExistence type="predicted"/>
<gene>
    <name evidence="2" type="ORF">PNOK_0928000</name>
</gene>
<name>A0A286U7G1_9AGAM</name>
<dbReference type="EMBL" id="NBII01000010">
    <property type="protein sequence ID" value="PAV15516.1"/>
    <property type="molecule type" value="Genomic_DNA"/>
</dbReference>